<dbReference type="CDD" id="cd14858">
    <property type="entry name" value="TrmE_N"/>
    <property type="match status" value="1"/>
</dbReference>
<dbReference type="InterPro" id="IPR031168">
    <property type="entry name" value="G_TrmE"/>
</dbReference>
<dbReference type="Gene3D" id="3.40.50.300">
    <property type="entry name" value="P-loop containing nucleotide triphosphate hydrolases"/>
    <property type="match status" value="1"/>
</dbReference>
<dbReference type="GO" id="GO:0005525">
    <property type="term" value="F:GTP binding"/>
    <property type="evidence" value="ECO:0007669"/>
    <property type="project" value="UniProtKB-KW"/>
</dbReference>
<dbReference type="GO" id="GO:0030488">
    <property type="term" value="P:tRNA methylation"/>
    <property type="evidence" value="ECO:0007669"/>
    <property type="project" value="TreeGrafter"/>
</dbReference>
<protein>
    <recommendedName>
        <fullName evidence="7">TrmE-type G domain-containing protein</fullName>
    </recommendedName>
</protein>
<dbReference type="FunFam" id="3.30.1360.120:FF:000007">
    <property type="entry name" value="tRNA modification GTPase GTPBP3, mitochondrial"/>
    <property type="match status" value="1"/>
</dbReference>
<dbReference type="Pfam" id="PF12631">
    <property type="entry name" value="MnmE_helical"/>
    <property type="match status" value="1"/>
</dbReference>
<dbReference type="Gene3D" id="1.20.120.430">
    <property type="entry name" value="tRNA modification GTPase MnmE domain 2"/>
    <property type="match status" value="1"/>
</dbReference>
<dbReference type="InterPro" id="IPR005225">
    <property type="entry name" value="Small_GTP-bd"/>
</dbReference>
<evidence type="ECO:0000256" key="2">
    <source>
        <dbReference type="ARBA" id="ARBA00011043"/>
    </source>
</evidence>
<dbReference type="GO" id="GO:0002098">
    <property type="term" value="P:tRNA wobble uridine modification"/>
    <property type="evidence" value="ECO:0007669"/>
    <property type="project" value="TreeGrafter"/>
</dbReference>
<dbReference type="NCBIfam" id="TIGR00450">
    <property type="entry name" value="mnmE_trmE_thdF"/>
    <property type="match status" value="1"/>
</dbReference>
<keyword evidence="3 6" id="KW-0819">tRNA processing</keyword>
<evidence type="ECO:0000313" key="8">
    <source>
        <dbReference type="EMBL" id="AEE61877.1"/>
    </source>
</evidence>
<dbReference type="InterPro" id="IPR004520">
    <property type="entry name" value="GTPase_MnmE"/>
</dbReference>
<dbReference type="GO" id="GO:0005739">
    <property type="term" value="C:mitochondrion"/>
    <property type="evidence" value="ECO:0007669"/>
    <property type="project" value="UniProtKB-SubCell"/>
</dbReference>
<dbReference type="PRINTS" id="PR00449">
    <property type="entry name" value="RASTRNSFRMNG"/>
</dbReference>
<dbReference type="InterPro" id="IPR025867">
    <property type="entry name" value="MnmE_helical"/>
</dbReference>
<dbReference type="NCBIfam" id="TIGR00231">
    <property type="entry name" value="small_GTP"/>
    <property type="match status" value="1"/>
</dbReference>
<dbReference type="Gene3D" id="3.30.1360.120">
    <property type="entry name" value="Probable tRNA modification gtpase trme, domain 1"/>
    <property type="match status" value="1"/>
</dbReference>
<dbReference type="HOGENOM" id="CLU_019624_3_1_1"/>
<comment type="subcellular location">
    <subcellularLocation>
        <location evidence="1">Mitochondrion</location>
    </subcellularLocation>
</comment>
<reference evidence="8" key="1">
    <citation type="journal article" date="2012" name="Insect Biochem. Mol. Biol.">
        <title>Transcriptome and full-length cDNA resources for the mountain pine beetle, Dendroctonus ponderosae Hopkins, a major insect pest of pine forests.</title>
        <authorList>
            <person name="Keeling C.I."/>
            <person name="Henderson H."/>
            <person name="Li M."/>
            <person name="Yuen M."/>
            <person name="Clark E.L."/>
            <person name="Fraser J.D."/>
            <person name="Huber D.P."/>
            <person name="Liao N.Y."/>
            <person name="Roderick Docking T."/>
            <person name="Birol I."/>
            <person name="Chan S.K."/>
            <person name="Taylor G.A."/>
            <person name="Palmquist D."/>
            <person name="Jones S.J."/>
            <person name="Bohlmann J."/>
        </authorList>
    </citation>
    <scope>NUCLEOTIDE SEQUENCE</scope>
    <source>
        <tissue evidence="8">Whole larvae</tissue>
    </source>
</reference>
<dbReference type="HAMAP" id="MF_00379">
    <property type="entry name" value="GTPase_MnmE"/>
    <property type="match status" value="1"/>
</dbReference>
<sequence>MLICSNLLRALSRKFKTQILRQNSSTIFALSSGLGKCGVAVIRVSGPEAGTAISKLTTLKELPQPRTVVLRSIKHPISNELIDKGLILWLPGPRSFTGEDSSEFHVHGGVAVINGLLDALASMPKFKLAEPGEFTRRAFSNGKLDLTEVEGLADLLQAETEAQRKQALLQADGSLSKLYENWRHVLKHSVANLEAHIDFEETETLEDGLVDNVVKNIEVLSADINKHMRDGRKGEILRRGVKAVILGEPNVGKSSLLNLLCQRPASIVTPISGTTRDVIQVTLNIQGYPLVLSDTAGLRKDSQDVIELEGMSRAVDIYQKADLVILVIDFQNYSNWCHRHAADFKTYILHYIKELGVSDLINDPKDGQTMFKKECVVVLNKTDLDSKAVCDKIHKNIVKLSCKTEAGISDLVTVLAQHLKILCGEPSQEHPSMNQVRHREQLLKCQKHLQSFLEDASKNKPDLVIMAEHLRKALTSLGKLIGTVTSEEILDLIFREFCIGK</sequence>
<dbReference type="InterPro" id="IPR006073">
    <property type="entry name" value="GTP-bd"/>
</dbReference>
<dbReference type="AlphaFoldDB" id="J3JUK0"/>
<comment type="similarity">
    <text evidence="2 6">Belongs to the TRAFAC class TrmE-Era-EngA-EngB-Septin-like GTPase superfamily. TrmE GTPase family.</text>
</comment>
<dbReference type="SUPFAM" id="SSF52540">
    <property type="entry name" value="P-loop containing nucleoside triphosphate hydrolases"/>
    <property type="match status" value="1"/>
</dbReference>
<dbReference type="InterPro" id="IPR018948">
    <property type="entry name" value="GTP-bd_TrmE_N"/>
</dbReference>
<proteinExistence type="evidence at transcript level"/>
<dbReference type="Pfam" id="PF01926">
    <property type="entry name" value="MMR_HSR1"/>
    <property type="match status" value="1"/>
</dbReference>
<dbReference type="OrthoDB" id="188276at2759"/>
<feature type="domain" description="TrmE-type G" evidence="7">
    <location>
        <begin position="240"/>
        <end position="420"/>
    </location>
</feature>
<dbReference type="SUPFAM" id="SSF116878">
    <property type="entry name" value="TrmE connector domain"/>
    <property type="match status" value="1"/>
</dbReference>
<keyword evidence="4 6" id="KW-0547">Nucleotide-binding</keyword>
<name>J3JUK0_DENPD</name>
<dbReference type="Pfam" id="PF10396">
    <property type="entry name" value="TrmE_N"/>
    <property type="match status" value="1"/>
</dbReference>
<organism evidence="8">
    <name type="scientific">Dendroctonus ponderosae</name>
    <name type="common">Mountain pine beetle</name>
    <dbReference type="NCBI Taxonomy" id="77166"/>
    <lineage>
        <taxon>Eukaryota</taxon>
        <taxon>Metazoa</taxon>
        <taxon>Ecdysozoa</taxon>
        <taxon>Arthropoda</taxon>
        <taxon>Hexapoda</taxon>
        <taxon>Insecta</taxon>
        <taxon>Pterygota</taxon>
        <taxon>Neoptera</taxon>
        <taxon>Endopterygota</taxon>
        <taxon>Coleoptera</taxon>
        <taxon>Polyphaga</taxon>
        <taxon>Cucujiformia</taxon>
        <taxon>Curculionidae</taxon>
        <taxon>Scolytinae</taxon>
        <taxon>Dendroctonus</taxon>
    </lineage>
</organism>
<dbReference type="GO" id="GO:0003924">
    <property type="term" value="F:GTPase activity"/>
    <property type="evidence" value="ECO:0007669"/>
    <property type="project" value="InterPro"/>
</dbReference>
<dbReference type="PROSITE" id="PS51709">
    <property type="entry name" value="G_TRME"/>
    <property type="match status" value="1"/>
</dbReference>
<accession>J3JUK0</accession>
<keyword evidence="5 6" id="KW-0342">GTP-binding</keyword>
<dbReference type="InterPro" id="IPR027266">
    <property type="entry name" value="TrmE/GcvT-like"/>
</dbReference>
<dbReference type="PANTHER" id="PTHR42714:SF2">
    <property type="entry name" value="TRNA MODIFICATION GTPASE GTPBP3, MITOCHONDRIAL"/>
    <property type="match status" value="1"/>
</dbReference>
<evidence type="ECO:0000256" key="1">
    <source>
        <dbReference type="ARBA" id="ARBA00004173"/>
    </source>
</evidence>
<dbReference type="CDD" id="cd04164">
    <property type="entry name" value="trmE"/>
    <property type="match status" value="1"/>
</dbReference>
<dbReference type="PANTHER" id="PTHR42714">
    <property type="entry name" value="TRNA MODIFICATION GTPASE GTPBP3"/>
    <property type="match status" value="1"/>
</dbReference>
<evidence type="ECO:0000256" key="6">
    <source>
        <dbReference type="RuleBase" id="RU003313"/>
    </source>
</evidence>
<evidence type="ECO:0000259" key="7">
    <source>
        <dbReference type="PROSITE" id="PS51709"/>
    </source>
</evidence>
<dbReference type="InterPro" id="IPR027417">
    <property type="entry name" value="P-loop_NTPase"/>
</dbReference>
<dbReference type="SUPFAM" id="SSF103025">
    <property type="entry name" value="Folate-binding domain"/>
    <property type="match status" value="1"/>
</dbReference>
<dbReference type="EMBL" id="BT126915">
    <property type="protein sequence ID" value="AEE61877.1"/>
    <property type="molecule type" value="mRNA"/>
</dbReference>
<evidence type="ECO:0000256" key="3">
    <source>
        <dbReference type="ARBA" id="ARBA00022694"/>
    </source>
</evidence>
<evidence type="ECO:0000256" key="4">
    <source>
        <dbReference type="ARBA" id="ARBA00022741"/>
    </source>
</evidence>
<dbReference type="NCBIfam" id="NF003661">
    <property type="entry name" value="PRK05291.1-3"/>
    <property type="match status" value="1"/>
</dbReference>
<evidence type="ECO:0000256" key="5">
    <source>
        <dbReference type="ARBA" id="ARBA00023134"/>
    </source>
</evidence>
<dbReference type="InterPro" id="IPR027368">
    <property type="entry name" value="MnmE_dom2"/>
</dbReference>